<dbReference type="Gramene" id="KFK42446">
    <property type="protein sequence ID" value="KFK42446"/>
    <property type="gene ID" value="AALP_AA2G257500"/>
</dbReference>
<accession>A0A087HJZ4</accession>
<keyword evidence="3" id="KW-1185">Reference proteome</keyword>
<evidence type="ECO:0000256" key="1">
    <source>
        <dbReference type="SAM" id="MobiDB-lite"/>
    </source>
</evidence>
<feature type="compositionally biased region" description="Basic and acidic residues" evidence="1">
    <location>
        <begin position="27"/>
        <end position="40"/>
    </location>
</feature>
<proteinExistence type="predicted"/>
<evidence type="ECO:0000313" key="3">
    <source>
        <dbReference type="Proteomes" id="UP000029120"/>
    </source>
</evidence>
<dbReference type="AlphaFoldDB" id="A0A087HJZ4"/>
<sequence>MFLTGSLIIHKLKKHKAELPKQSNQRKKNEGELEDQGSKY</sequence>
<organism evidence="2 3">
    <name type="scientific">Arabis alpina</name>
    <name type="common">Alpine rock-cress</name>
    <dbReference type="NCBI Taxonomy" id="50452"/>
    <lineage>
        <taxon>Eukaryota</taxon>
        <taxon>Viridiplantae</taxon>
        <taxon>Streptophyta</taxon>
        <taxon>Embryophyta</taxon>
        <taxon>Tracheophyta</taxon>
        <taxon>Spermatophyta</taxon>
        <taxon>Magnoliopsida</taxon>
        <taxon>eudicotyledons</taxon>
        <taxon>Gunneridae</taxon>
        <taxon>Pentapetalae</taxon>
        <taxon>rosids</taxon>
        <taxon>malvids</taxon>
        <taxon>Brassicales</taxon>
        <taxon>Brassicaceae</taxon>
        <taxon>Arabideae</taxon>
        <taxon>Arabis</taxon>
    </lineage>
</organism>
<dbReference type="Proteomes" id="UP000029120">
    <property type="component" value="Chromosome 2"/>
</dbReference>
<name>A0A087HJZ4_ARAAL</name>
<dbReference type="EMBL" id="CM002870">
    <property type="protein sequence ID" value="KFK42446.1"/>
    <property type="molecule type" value="Genomic_DNA"/>
</dbReference>
<feature type="region of interest" description="Disordered" evidence="1">
    <location>
        <begin position="16"/>
        <end position="40"/>
    </location>
</feature>
<protein>
    <submittedName>
        <fullName evidence="2">Uncharacterized protein</fullName>
    </submittedName>
</protein>
<gene>
    <name evidence="2" type="ordered locus">AALP_Aa2g257500</name>
</gene>
<reference evidence="3" key="1">
    <citation type="journal article" date="2015" name="Nat. Plants">
        <title>Genome expansion of Arabis alpina linked with retrotransposition and reduced symmetric DNA methylation.</title>
        <authorList>
            <person name="Willing E.M."/>
            <person name="Rawat V."/>
            <person name="Mandakova T."/>
            <person name="Maumus F."/>
            <person name="James G.V."/>
            <person name="Nordstroem K.J."/>
            <person name="Becker C."/>
            <person name="Warthmann N."/>
            <person name="Chica C."/>
            <person name="Szarzynska B."/>
            <person name="Zytnicki M."/>
            <person name="Albani M.C."/>
            <person name="Kiefer C."/>
            <person name="Bergonzi S."/>
            <person name="Castaings L."/>
            <person name="Mateos J.L."/>
            <person name="Berns M.C."/>
            <person name="Bujdoso N."/>
            <person name="Piofczyk T."/>
            <person name="de Lorenzo L."/>
            <person name="Barrero-Sicilia C."/>
            <person name="Mateos I."/>
            <person name="Piednoel M."/>
            <person name="Hagmann J."/>
            <person name="Chen-Min-Tao R."/>
            <person name="Iglesias-Fernandez R."/>
            <person name="Schuster S.C."/>
            <person name="Alonso-Blanco C."/>
            <person name="Roudier F."/>
            <person name="Carbonero P."/>
            <person name="Paz-Ares J."/>
            <person name="Davis S.J."/>
            <person name="Pecinka A."/>
            <person name="Quesneville H."/>
            <person name="Colot V."/>
            <person name="Lysak M.A."/>
            <person name="Weigel D."/>
            <person name="Coupland G."/>
            <person name="Schneeberger K."/>
        </authorList>
    </citation>
    <scope>NUCLEOTIDE SEQUENCE [LARGE SCALE GENOMIC DNA]</scope>
    <source>
        <strain evidence="3">cv. Pajares</strain>
    </source>
</reference>
<evidence type="ECO:0000313" key="2">
    <source>
        <dbReference type="EMBL" id="KFK42446.1"/>
    </source>
</evidence>